<evidence type="ECO:0000256" key="3">
    <source>
        <dbReference type="PROSITE-ProRule" id="PRU00221"/>
    </source>
</evidence>
<organism evidence="6">
    <name type="scientific">Menopon gallinae</name>
    <name type="common">poultry shaft louse</name>
    <dbReference type="NCBI Taxonomy" id="328185"/>
    <lineage>
        <taxon>Eukaryota</taxon>
        <taxon>Metazoa</taxon>
        <taxon>Ecdysozoa</taxon>
        <taxon>Arthropoda</taxon>
        <taxon>Hexapoda</taxon>
        <taxon>Insecta</taxon>
        <taxon>Pterygota</taxon>
        <taxon>Neoptera</taxon>
        <taxon>Paraneoptera</taxon>
        <taxon>Psocodea</taxon>
        <taxon>Troctomorpha</taxon>
        <taxon>Phthiraptera</taxon>
        <taxon>Amblycera</taxon>
        <taxon>Menoponidae</taxon>
        <taxon>Menopon</taxon>
    </lineage>
</organism>
<dbReference type="PROSITE" id="PS50294">
    <property type="entry name" value="WD_REPEATS_REGION"/>
    <property type="match status" value="3"/>
</dbReference>
<dbReference type="PANTHER" id="PTHR19857">
    <property type="entry name" value="MITOCHONDRIAL DIVISION PROTEIN 1-RELATED"/>
    <property type="match status" value="1"/>
</dbReference>
<accession>A0AAW2HY06</accession>
<sequence>MPRCDTPPQSPAEFNDDMDDIPFDEGDVVEVVEDDSLEPEGDEDLEEVEEGTEEEEETPEQSEIVPERDDAKFVFSKHTDGVLCCAFHPNKNNIAATGGIDDIAHMWDITTGDVLMTTKSHEDSVEVVGFSYDGKYLASSDLRGNIWIWNTNDHSLVREFELGDELSWSLWHHGSNVLISSSYSGLIYMFKILTGEMKMIMAPFGSTCSCGKVFPDGKRLASGYSQGNLKILDMKQGKAIHSISLSDSECGVSCIDVHRDNNLLICGCDNGDVILVNSQAGKVVAVLNSSRASSICNYIETIGFCKDPTYQVAASGSLDGNLIIWDIAKQVLRHRTTFSSSVNHLVWHPNQPVLFTSHSDGLIHMYDSKSGNVLREFMGHSKCIYSLALSPDGTTIMTTSEDKTARIFKVDEEKTS</sequence>
<feature type="repeat" description="WD" evidence="3">
    <location>
        <begin position="377"/>
        <end position="416"/>
    </location>
</feature>
<dbReference type="InterPro" id="IPR051179">
    <property type="entry name" value="WD_repeat_multifunction"/>
</dbReference>
<feature type="repeat" description="WD" evidence="3">
    <location>
        <begin position="75"/>
        <end position="117"/>
    </location>
</feature>
<keyword evidence="2" id="KW-0677">Repeat</keyword>
<comment type="caution">
    <text evidence="6">The sequence shown here is derived from an EMBL/GenBank/DDBJ whole genome shotgun (WGS) entry which is preliminary data.</text>
</comment>
<dbReference type="Pfam" id="PF00400">
    <property type="entry name" value="WD40"/>
    <property type="match status" value="5"/>
</dbReference>
<dbReference type="Pfam" id="PF12894">
    <property type="entry name" value="ANAPC4_WD40"/>
    <property type="match status" value="1"/>
</dbReference>
<dbReference type="PANTHER" id="PTHR19857:SF8">
    <property type="entry name" value="ANGIO-ASSOCIATED MIGRATORY CELL PROTEIN"/>
    <property type="match status" value="1"/>
</dbReference>
<dbReference type="SMART" id="SM00320">
    <property type="entry name" value="WD40"/>
    <property type="match status" value="8"/>
</dbReference>
<name>A0AAW2HY06_9NEOP</name>
<dbReference type="InterPro" id="IPR015943">
    <property type="entry name" value="WD40/YVTN_repeat-like_dom_sf"/>
</dbReference>
<dbReference type="AlphaFoldDB" id="A0AAW2HY06"/>
<dbReference type="InterPro" id="IPR024977">
    <property type="entry name" value="Apc4-like_WD40_dom"/>
</dbReference>
<dbReference type="CDD" id="cd00200">
    <property type="entry name" value="WD40"/>
    <property type="match status" value="1"/>
</dbReference>
<feature type="compositionally biased region" description="Acidic residues" evidence="4">
    <location>
        <begin position="14"/>
        <end position="60"/>
    </location>
</feature>
<dbReference type="PROSITE" id="PS50082">
    <property type="entry name" value="WD_REPEATS_2"/>
    <property type="match status" value="3"/>
</dbReference>
<dbReference type="Gene3D" id="2.130.10.10">
    <property type="entry name" value="YVTN repeat-like/Quinoprotein amine dehydrogenase"/>
    <property type="match status" value="1"/>
</dbReference>
<feature type="repeat" description="WD" evidence="3">
    <location>
        <begin position="118"/>
        <end position="159"/>
    </location>
</feature>
<feature type="domain" description="Anaphase-promoting complex subunit 4-like WD40" evidence="5">
    <location>
        <begin position="215"/>
        <end position="256"/>
    </location>
</feature>
<reference evidence="6" key="1">
    <citation type="journal article" date="2024" name="Gigascience">
        <title>Chromosome-level genome of the poultry shaft louse Menopon gallinae provides insight into the host-switching and adaptive evolution of parasitic lice.</title>
        <authorList>
            <person name="Xu Y."/>
            <person name="Ma L."/>
            <person name="Liu S."/>
            <person name="Liang Y."/>
            <person name="Liu Q."/>
            <person name="He Z."/>
            <person name="Tian L."/>
            <person name="Duan Y."/>
            <person name="Cai W."/>
            <person name="Li H."/>
            <person name="Song F."/>
        </authorList>
    </citation>
    <scope>NUCLEOTIDE SEQUENCE</scope>
    <source>
        <strain evidence="6">Cailab_2023a</strain>
    </source>
</reference>
<dbReference type="PROSITE" id="PS00678">
    <property type="entry name" value="WD_REPEATS_1"/>
    <property type="match status" value="1"/>
</dbReference>
<evidence type="ECO:0000256" key="2">
    <source>
        <dbReference type="ARBA" id="ARBA00022737"/>
    </source>
</evidence>
<dbReference type="InterPro" id="IPR019775">
    <property type="entry name" value="WD40_repeat_CS"/>
</dbReference>
<gene>
    <name evidence="6" type="ORF">PYX00_006675</name>
</gene>
<evidence type="ECO:0000256" key="1">
    <source>
        <dbReference type="ARBA" id="ARBA00022574"/>
    </source>
</evidence>
<feature type="region of interest" description="Disordered" evidence="4">
    <location>
        <begin position="1"/>
        <end position="68"/>
    </location>
</feature>
<proteinExistence type="predicted"/>
<dbReference type="InterPro" id="IPR011047">
    <property type="entry name" value="Quinoprotein_ADH-like_sf"/>
</dbReference>
<dbReference type="SUPFAM" id="SSF50998">
    <property type="entry name" value="Quinoprotein alcohol dehydrogenase-like"/>
    <property type="match status" value="1"/>
</dbReference>
<evidence type="ECO:0000313" key="6">
    <source>
        <dbReference type="EMBL" id="KAL0274195.1"/>
    </source>
</evidence>
<dbReference type="InterPro" id="IPR001680">
    <property type="entry name" value="WD40_rpt"/>
</dbReference>
<evidence type="ECO:0000259" key="5">
    <source>
        <dbReference type="Pfam" id="PF12894"/>
    </source>
</evidence>
<evidence type="ECO:0000256" key="4">
    <source>
        <dbReference type="SAM" id="MobiDB-lite"/>
    </source>
</evidence>
<protein>
    <recommendedName>
        <fullName evidence="5">Anaphase-promoting complex subunit 4-like WD40 domain-containing protein</fullName>
    </recommendedName>
</protein>
<keyword evidence="1 3" id="KW-0853">WD repeat</keyword>
<dbReference type="EMBL" id="JARGDH010000003">
    <property type="protein sequence ID" value="KAL0274195.1"/>
    <property type="molecule type" value="Genomic_DNA"/>
</dbReference>
<dbReference type="EMBL" id="JARGDH010000003">
    <property type="protein sequence ID" value="KAL0274194.1"/>
    <property type="molecule type" value="Genomic_DNA"/>
</dbReference>